<dbReference type="Gene3D" id="3.80.10.10">
    <property type="entry name" value="Ribonuclease Inhibitor"/>
    <property type="match status" value="2"/>
</dbReference>
<dbReference type="Proteomes" id="UP000030762">
    <property type="component" value="Unassembled WGS sequence"/>
</dbReference>
<dbReference type="GeneID" id="19942941"/>
<dbReference type="VEuPathDB" id="FungiDB:SDRG_02214"/>
<sequence length="531" mass="57855">MTTDNRAAMWQQSPIALQILHYLDDDDDAHAFLQAAPNGSLDDALDALRTLLAMDVELPLWPTPHAASLNKAYYVDPGVVTNALSAFKKITFVSGQELLRICHNTVLSPTTAVHANFRDHVLSVRAALGNWLPNLVNLRVAGLDFVDFVAVIKTDLSACHGLRTLTMSQEEAVDQGTFDAVLTAVVANCPHVERISVSSSEISHMSDGRTLLTWLALPTARHLELDSTDFQGALGTDLAAAILVSNTLETIELLQVSSLVRAVTSLSSPPLPQQLRHLVIWDYLLEDDSYDSNNDDDAAAPPPAFDEADMAALAAKIATSRLESLRLWLRAPCDAASVLSILLEVPTLTKFALQEATLTSFPPLMQILHLELSWVTLSDEAIVSLAALLRSSPKLVQLDLGNHQLPDHQANTIMRALPQWLSHRGSACSVYLAIKSDACASAFATALAQTRNTHKVTITVSAYGLSLAAKKLVVAALALTWQMSLSFFGPDSLEDIALEAYGRQHHLTITYRKMHEAKLHSFHSPRTTTTY</sequence>
<dbReference type="RefSeq" id="XP_008606011.1">
    <property type="nucleotide sequence ID" value="XM_008607789.1"/>
</dbReference>
<dbReference type="EMBL" id="JH767136">
    <property type="protein sequence ID" value="EQC40312.1"/>
    <property type="molecule type" value="Genomic_DNA"/>
</dbReference>
<evidence type="ECO:0000313" key="1">
    <source>
        <dbReference type="EMBL" id="EQC40312.1"/>
    </source>
</evidence>
<dbReference type="InterPro" id="IPR032675">
    <property type="entry name" value="LRR_dom_sf"/>
</dbReference>
<organism evidence="1 2">
    <name type="scientific">Saprolegnia diclina (strain VS20)</name>
    <dbReference type="NCBI Taxonomy" id="1156394"/>
    <lineage>
        <taxon>Eukaryota</taxon>
        <taxon>Sar</taxon>
        <taxon>Stramenopiles</taxon>
        <taxon>Oomycota</taxon>
        <taxon>Saprolegniomycetes</taxon>
        <taxon>Saprolegniales</taxon>
        <taxon>Saprolegniaceae</taxon>
        <taxon>Saprolegnia</taxon>
    </lineage>
</organism>
<evidence type="ECO:0008006" key="3">
    <source>
        <dbReference type="Google" id="ProtNLM"/>
    </source>
</evidence>
<reference evidence="1 2" key="1">
    <citation type="submission" date="2012-04" db="EMBL/GenBank/DDBJ databases">
        <title>The Genome Sequence of Saprolegnia declina VS20.</title>
        <authorList>
            <consortium name="The Broad Institute Genome Sequencing Platform"/>
            <person name="Russ C."/>
            <person name="Nusbaum C."/>
            <person name="Tyler B."/>
            <person name="van West P."/>
            <person name="Dieguez-Uribeondo J."/>
            <person name="de Bruijn I."/>
            <person name="Tripathy S."/>
            <person name="Jiang R."/>
            <person name="Young S.K."/>
            <person name="Zeng Q."/>
            <person name="Gargeya S."/>
            <person name="Fitzgerald M."/>
            <person name="Haas B."/>
            <person name="Abouelleil A."/>
            <person name="Alvarado L."/>
            <person name="Arachchi H.M."/>
            <person name="Berlin A."/>
            <person name="Chapman S.B."/>
            <person name="Goldberg J."/>
            <person name="Griggs A."/>
            <person name="Gujja S."/>
            <person name="Hansen M."/>
            <person name="Howarth C."/>
            <person name="Imamovic A."/>
            <person name="Larimer J."/>
            <person name="McCowen C."/>
            <person name="Montmayeur A."/>
            <person name="Murphy C."/>
            <person name="Neiman D."/>
            <person name="Pearson M."/>
            <person name="Priest M."/>
            <person name="Roberts A."/>
            <person name="Saif S."/>
            <person name="Shea T."/>
            <person name="Sisk P."/>
            <person name="Sykes S."/>
            <person name="Wortman J."/>
            <person name="Nusbaum C."/>
            <person name="Birren B."/>
        </authorList>
    </citation>
    <scope>NUCLEOTIDE SEQUENCE [LARGE SCALE GENOMIC DNA]</scope>
    <source>
        <strain evidence="1 2">VS20</strain>
    </source>
</reference>
<evidence type="ECO:0000313" key="2">
    <source>
        <dbReference type="Proteomes" id="UP000030762"/>
    </source>
</evidence>
<dbReference type="AlphaFoldDB" id="T0SC02"/>
<dbReference type="SUPFAM" id="SSF52047">
    <property type="entry name" value="RNI-like"/>
    <property type="match status" value="1"/>
</dbReference>
<proteinExistence type="predicted"/>
<name>T0SC02_SAPDV</name>
<protein>
    <recommendedName>
        <fullName evidence="3">F-box domain-containing protein</fullName>
    </recommendedName>
</protein>
<dbReference type="InParanoid" id="T0SC02"/>
<accession>T0SC02</accession>
<gene>
    <name evidence="1" type="ORF">SDRG_02214</name>
</gene>
<keyword evidence="2" id="KW-1185">Reference proteome</keyword>